<organism evidence="7 8">
    <name type="scientific">Roseospira marina</name>
    <dbReference type="NCBI Taxonomy" id="140057"/>
    <lineage>
        <taxon>Bacteria</taxon>
        <taxon>Pseudomonadati</taxon>
        <taxon>Pseudomonadota</taxon>
        <taxon>Alphaproteobacteria</taxon>
        <taxon>Rhodospirillales</taxon>
        <taxon>Rhodospirillaceae</taxon>
        <taxon>Roseospira</taxon>
    </lineage>
</organism>
<dbReference type="Proteomes" id="UP000324065">
    <property type="component" value="Unassembled WGS sequence"/>
</dbReference>
<evidence type="ECO:0000256" key="3">
    <source>
        <dbReference type="ARBA" id="ARBA00022989"/>
    </source>
</evidence>
<evidence type="ECO:0000256" key="2">
    <source>
        <dbReference type="ARBA" id="ARBA00022692"/>
    </source>
</evidence>
<sequence>MPSAMCKTWSPRLADPASRTRRPGTGAGRAKPEWTSPKGDSEMENWPVNPVDIAVLFVLVVSAALAFFRGFVHEVLGIGAWIGAILAAIYALPEAQPYVRAYIPIDWLADLVTAVGIFLVVLVVLSVLTALIARRVQDSALNALDRTLGFLFGLARGGVLVLVLYVAASWLVPRDTQPDWVMTARSMPMIQQGADTMVALLPPELLPASEVGPGAAPAATTTGGGSGTTPQNPGLDAQRAFEALRRPQAGTEEGRESGGYAPDERQGMDRLMESTQ</sequence>
<evidence type="ECO:0000256" key="4">
    <source>
        <dbReference type="ARBA" id="ARBA00023136"/>
    </source>
</evidence>
<comment type="subcellular location">
    <subcellularLocation>
        <location evidence="1">Membrane</location>
        <topology evidence="1">Multi-pass membrane protein</topology>
    </subcellularLocation>
</comment>
<dbReference type="GO" id="GO:0009403">
    <property type="term" value="P:toxin biosynthetic process"/>
    <property type="evidence" value="ECO:0007669"/>
    <property type="project" value="InterPro"/>
</dbReference>
<reference evidence="7 8" key="1">
    <citation type="submission" date="2019-09" db="EMBL/GenBank/DDBJ databases">
        <title>Genome sequence of Roseospira marina, one of the more divergent members of the non-sulfur purple photosynthetic bacterial family, the Rhodospirillaceae.</title>
        <authorList>
            <person name="Meyer T."/>
            <person name="Kyndt J."/>
        </authorList>
    </citation>
    <scope>NUCLEOTIDE SEQUENCE [LARGE SCALE GENOMIC DNA]</scope>
    <source>
        <strain evidence="7 8">DSM 15113</strain>
    </source>
</reference>
<dbReference type="Pfam" id="PF02674">
    <property type="entry name" value="Colicin_V"/>
    <property type="match status" value="1"/>
</dbReference>
<evidence type="ECO:0000256" key="5">
    <source>
        <dbReference type="SAM" id="MobiDB-lite"/>
    </source>
</evidence>
<dbReference type="InterPro" id="IPR003825">
    <property type="entry name" value="Colicin-V_CvpA"/>
</dbReference>
<feature type="compositionally biased region" description="Low complexity" evidence="5">
    <location>
        <begin position="210"/>
        <end position="221"/>
    </location>
</feature>
<keyword evidence="2 6" id="KW-0812">Transmembrane</keyword>
<evidence type="ECO:0000313" key="7">
    <source>
        <dbReference type="EMBL" id="KAA5603479.1"/>
    </source>
</evidence>
<dbReference type="PANTHER" id="PTHR36926">
    <property type="entry name" value="COLICIN V PRODUCTION PROTEIN"/>
    <property type="match status" value="1"/>
</dbReference>
<gene>
    <name evidence="7" type="ORF">F1188_19750</name>
</gene>
<dbReference type="EMBL" id="VWPJ01000036">
    <property type="protein sequence ID" value="KAA5603479.1"/>
    <property type="molecule type" value="Genomic_DNA"/>
</dbReference>
<dbReference type="OrthoDB" id="9806894at2"/>
<dbReference type="InterPro" id="IPR052719">
    <property type="entry name" value="CvpA-like"/>
</dbReference>
<feature type="transmembrane region" description="Helical" evidence="6">
    <location>
        <begin position="148"/>
        <end position="172"/>
    </location>
</feature>
<dbReference type="PANTHER" id="PTHR36926:SF1">
    <property type="entry name" value="COLICIN V PRODUCTION PROTEIN"/>
    <property type="match status" value="1"/>
</dbReference>
<evidence type="ECO:0000256" key="1">
    <source>
        <dbReference type="ARBA" id="ARBA00004141"/>
    </source>
</evidence>
<evidence type="ECO:0000313" key="8">
    <source>
        <dbReference type="Proteomes" id="UP000324065"/>
    </source>
</evidence>
<feature type="compositionally biased region" description="Basic and acidic residues" evidence="5">
    <location>
        <begin position="252"/>
        <end position="276"/>
    </location>
</feature>
<keyword evidence="8" id="KW-1185">Reference proteome</keyword>
<keyword evidence="3 6" id="KW-1133">Transmembrane helix</keyword>
<feature type="transmembrane region" description="Helical" evidence="6">
    <location>
        <begin position="75"/>
        <end position="92"/>
    </location>
</feature>
<protein>
    <submittedName>
        <fullName evidence="7">CvpA family protein</fullName>
    </submittedName>
</protein>
<proteinExistence type="predicted"/>
<name>A0A5M6I6Y9_9PROT</name>
<dbReference type="GO" id="GO:0016020">
    <property type="term" value="C:membrane"/>
    <property type="evidence" value="ECO:0007669"/>
    <property type="project" value="UniProtKB-SubCell"/>
</dbReference>
<feature type="transmembrane region" description="Helical" evidence="6">
    <location>
        <begin position="112"/>
        <end position="136"/>
    </location>
</feature>
<evidence type="ECO:0000256" key="6">
    <source>
        <dbReference type="SAM" id="Phobius"/>
    </source>
</evidence>
<keyword evidence="4 6" id="KW-0472">Membrane</keyword>
<comment type="caution">
    <text evidence="7">The sequence shown here is derived from an EMBL/GenBank/DDBJ whole genome shotgun (WGS) entry which is preliminary data.</text>
</comment>
<accession>A0A5M6I6Y9</accession>
<dbReference type="AlphaFoldDB" id="A0A5M6I6Y9"/>
<feature type="region of interest" description="Disordered" evidence="5">
    <location>
        <begin position="1"/>
        <end position="43"/>
    </location>
</feature>
<feature type="transmembrane region" description="Helical" evidence="6">
    <location>
        <begin position="51"/>
        <end position="68"/>
    </location>
</feature>
<feature type="region of interest" description="Disordered" evidence="5">
    <location>
        <begin position="210"/>
        <end position="276"/>
    </location>
</feature>